<dbReference type="SUPFAM" id="SSF53098">
    <property type="entry name" value="Ribonuclease H-like"/>
    <property type="match status" value="1"/>
</dbReference>
<dbReference type="GO" id="GO:0015074">
    <property type="term" value="P:DNA integration"/>
    <property type="evidence" value="ECO:0007669"/>
    <property type="project" value="InterPro"/>
</dbReference>
<evidence type="ECO:0000256" key="1">
    <source>
        <dbReference type="SAM" id="MobiDB-lite"/>
    </source>
</evidence>
<protein>
    <recommendedName>
        <fullName evidence="2">Integrase catalytic domain-containing protein</fullName>
    </recommendedName>
</protein>
<name>A0A6H5GF83_9HEMI</name>
<dbReference type="PANTHER" id="PTHR37984">
    <property type="entry name" value="PROTEIN CBG26694"/>
    <property type="match status" value="1"/>
</dbReference>
<dbReference type="OrthoDB" id="425619at2759"/>
<gene>
    <name evidence="3" type="ORF">NTEN_LOCUS6528</name>
</gene>
<feature type="compositionally biased region" description="Basic and acidic residues" evidence="1">
    <location>
        <begin position="332"/>
        <end position="349"/>
    </location>
</feature>
<sequence length="590" mass="66377">MKAVQWFGPYGLDNGKLTIRTDHSSLRWLMNFKAGGQLATWLEQLASYNIEIRYRPGQAHGNADAMSRRPCAGNGCKYCERRDEQNKIQPKHFLALRVQLEPEWGDAEVREKQENDPHVGPAYQQLGIVKTRATPLTPQSDGQVERLHRTLYRRLSKMVSDHQDWDAQLPVALLAYRASENSCTGFSPAFLLYGREITLPLSLLFGRKPMEEEVHEYAETVRKRLDRVHQEVRKRLKSKAEEMKRRYDVRSTQVCVAGDAQDGKAGFTWRTVDRIRSTVRHVNNGPFQGHQMLREVLPQTTPVRRATGRAEHSPRECLGLHPPQSGQQWIRPGEEKSTSRKSSNVERPTKLSSNTRRLEMISPPDDDLWLEALRPSTPAGRHMDTPRGNDRLDDLSARGGLLTPNLLLEARGQLSTPHAGSCSGGASKRGSRGEQGESLALPRRPSPTPPGCDQVWLENERTISSSFRRTRVGASRQSTPHWVTVDEASAPLTTPTPFNGPFQGHQWSESMNTQLQQSHAFARDYVPRVPRSAPASLWAMTDEERPHANYAPVGAQAVLRPLPLHTAAAHPIQSLTISTGRQTLDWPTRP</sequence>
<dbReference type="InterPro" id="IPR036397">
    <property type="entry name" value="RNaseH_sf"/>
</dbReference>
<dbReference type="InterPro" id="IPR012337">
    <property type="entry name" value="RNaseH-like_sf"/>
</dbReference>
<dbReference type="EMBL" id="CADCXU010009852">
    <property type="protein sequence ID" value="CAB0000741.1"/>
    <property type="molecule type" value="Genomic_DNA"/>
</dbReference>
<dbReference type="AlphaFoldDB" id="A0A6H5GF83"/>
<feature type="region of interest" description="Disordered" evidence="1">
    <location>
        <begin position="303"/>
        <end position="363"/>
    </location>
</feature>
<evidence type="ECO:0000313" key="4">
    <source>
        <dbReference type="Proteomes" id="UP000479000"/>
    </source>
</evidence>
<dbReference type="PANTHER" id="PTHR37984:SF5">
    <property type="entry name" value="PROTEIN NYNRIN-LIKE"/>
    <property type="match status" value="1"/>
</dbReference>
<keyword evidence="4" id="KW-1185">Reference proteome</keyword>
<accession>A0A6H5GF83</accession>
<feature type="domain" description="Integrase catalytic" evidence="2">
    <location>
        <begin position="124"/>
        <end position="196"/>
    </location>
</feature>
<reference evidence="3 4" key="1">
    <citation type="submission" date="2020-02" db="EMBL/GenBank/DDBJ databases">
        <authorList>
            <person name="Ferguson B K."/>
        </authorList>
    </citation>
    <scope>NUCLEOTIDE SEQUENCE [LARGE SCALE GENOMIC DNA]</scope>
</reference>
<dbReference type="InterPro" id="IPR050951">
    <property type="entry name" value="Retrovirus_Pol_polyprotein"/>
</dbReference>
<evidence type="ECO:0000313" key="3">
    <source>
        <dbReference type="EMBL" id="CAB0000741.1"/>
    </source>
</evidence>
<organism evidence="3 4">
    <name type="scientific">Nesidiocoris tenuis</name>
    <dbReference type="NCBI Taxonomy" id="355587"/>
    <lineage>
        <taxon>Eukaryota</taxon>
        <taxon>Metazoa</taxon>
        <taxon>Ecdysozoa</taxon>
        <taxon>Arthropoda</taxon>
        <taxon>Hexapoda</taxon>
        <taxon>Insecta</taxon>
        <taxon>Pterygota</taxon>
        <taxon>Neoptera</taxon>
        <taxon>Paraneoptera</taxon>
        <taxon>Hemiptera</taxon>
        <taxon>Heteroptera</taxon>
        <taxon>Panheteroptera</taxon>
        <taxon>Cimicomorpha</taxon>
        <taxon>Miridae</taxon>
        <taxon>Dicyphina</taxon>
        <taxon>Nesidiocoris</taxon>
    </lineage>
</organism>
<dbReference type="GO" id="GO:0003676">
    <property type="term" value="F:nucleic acid binding"/>
    <property type="evidence" value="ECO:0007669"/>
    <property type="project" value="InterPro"/>
</dbReference>
<dbReference type="Proteomes" id="UP000479000">
    <property type="component" value="Unassembled WGS sequence"/>
</dbReference>
<feature type="region of interest" description="Disordered" evidence="1">
    <location>
        <begin position="415"/>
        <end position="454"/>
    </location>
</feature>
<feature type="compositionally biased region" description="Basic and acidic residues" evidence="1">
    <location>
        <begin position="381"/>
        <end position="396"/>
    </location>
</feature>
<dbReference type="InterPro" id="IPR001584">
    <property type="entry name" value="Integrase_cat-core"/>
</dbReference>
<evidence type="ECO:0000259" key="2">
    <source>
        <dbReference type="PROSITE" id="PS50994"/>
    </source>
</evidence>
<dbReference type="PROSITE" id="PS50994">
    <property type="entry name" value="INTEGRASE"/>
    <property type="match status" value="1"/>
</dbReference>
<proteinExistence type="predicted"/>
<feature type="region of interest" description="Disordered" evidence="1">
    <location>
        <begin position="376"/>
        <end position="396"/>
    </location>
</feature>
<dbReference type="Gene3D" id="3.30.420.10">
    <property type="entry name" value="Ribonuclease H-like superfamily/Ribonuclease H"/>
    <property type="match status" value="1"/>
</dbReference>